<comment type="caution">
    <text evidence="2">The sequence shown here is derived from an EMBL/GenBank/DDBJ whole genome shotgun (WGS) entry which is preliminary data.</text>
</comment>
<protein>
    <submittedName>
        <fullName evidence="2">Transposase</fullName>
    </submittedName>
</protein>
<dbReference type="GO" id="GO:0006313">
    <property type="term" value="P:DNA transposition"/>
    <property type="evidence" value="ECO:0007669"/>
    <property type="project" value="InterPro"/>
</dbReference>
<evidence type="ECO:0000313" key="3">
    <source>
        <dbReference type="Proteomes" id="UP000824002"/>
    </source>
</evidence>
<keyword evidence="1" id="KW-0175">Coiled coil</keyword>
<proteinExistence type="predicted"/>
<dbReference type="InterPro" id="IPR009057">
    <property type="entry name" value="Homeodomain-like_sf"/>
</dbReference>
<dbReference type="GO" id="GO:0004803">
    <property type="term" value="F:transposase activity"/>
    <property type="evidence" value="ECO:0007669"/>
    <property type="project" value="InterPro"/>
</dbReference>
<dbReference type="Pfam" id="PF01527">
    <property type="entry name" value="HTH_Tnp_1"/>
    <property type="match status" value="1"/>
</dbReference>
<gene>
    <name evidence="2" type="ORF">IAB51_13055</name>
</gene>
<dbReference type="Gene3D" id="1.10.10.60">
    <property type="entry name" value="Homeodomain-like"/>
    <property type="match status" value="1"/>
</dbReference>
<name>A0A9D1K0V4_9FIRM</name>
<dbReference type="SUPFAM" id="SSF46689">
    <property type="entry name" value="Homeodomain-like"/>
    <property type="match status" value="1"/>
</dbReference>
<dbReference type="GO" id="GO:0003677">
    <property type="term" value="F:DNA binding"/>
    <property type="evidence" value="ECO:0007669"/>
    <property type="project" value="InterPro"/>
</dbReference>
<feature type="coiled-coil region" evidence="1">
    <location>
        <begin position="40"/>
        <end position="74"/>
    </location>
</feature>
<dbReference type="Proteomes" id="UP000824002">
    <property type="component" value="Unassembled WGS sequence"/>
</dbReference>
<reference evidence="2" key="1">
    <citation type="submission" date="2020-10" db="EMBL/GenBank/DDBJ databases">
        <authorList>
            <person name="Gilroy R."/>
        </authorList>
    </citation>
    <scope>NUCLEOTIDE SEQUENCE</scope>
    <source>
        <strain evidence="2">CHK199-13235</strain>
    </source>
</reference>
<reference evidence="2" key="2">
    <citation type="journal article" date="2021" name="PeerJ">
        <title>Extensive microbial diversity within the chicken gut microbiome revealed by metagenomics and culture.</title>
        <authorList>
            <person name="Gilroy R."/>
            <person name="Ravi A."/>
            <person name="Getino M."/>
            <person name="Pursley I."/>
            <person name="Horton D.L."/>
            <person name="Alikhan N.F."/>
            <person name="Baker D."/>
            <person name="Gharbi K."/>
            <person name="Hall N."/>
            <person name="Watson M."/>
            <person name="Adriaenssens E.M."/>
            <person name="Foster-Nyarko E."/>
            <person name="Jarju S."/>
            <person name="Secka A."/>
            <person name="Antonio M."/>
            <person name="Oren A."/>
            <person name="Chaudhuri R.R."/>
            <person name="La Ragione R."/>
            <person name="Hildebrand F."/>
            <person name="Pallen M.J."/>
        </authorList>
    </citation>
    <scope>NUCLEOTIDE SEQUENCE</scope>
    <source>
        <strain evidence="2">CHK199-13235</strain>
    </source>
</reference>
<evidence type="ECO:0000313" key="2">
    <source>
        <dbReference type="EMBL" id="HIS77705.1"/>
    </source>
</evidence>
<dbReference type="InterPro" id="IPR002514">
    <property type="entry name" value="Transposase_8"/>
</dbReference>
<organism evidence="2 3">
    <name type="scientific">Candidatus Merdivicinus excrementipullorum</name>
    <dbReference type="NCBI Taxonomy" id="2840867"/>
    <lineage>
        <taxon>Bacteria</taxon>
        <taxon>Bacillati</taxon>
        <taxon>Bacillota</taxon>
        <taxon>Clostridia</taxon>
        <taxon>Eubacteriales</taxon>
        <taxon>Oscillospiraceae</taxon>
        <taxon>Oscillospiraceae incertae sedis</taxon>
        <taxon>Candidatus Merdivicinus</taxon>
    </lineage>
</organism>
<dbReference type="AlphaFoldDB" id="A0A9D1K0V4"/>
<evidence type="ECO:0000256" key="1">
    <source>
        <dbReference type="SAM" id="Coils"/>
    </source>
</evidence>
<sequence length="81" mass="9219">MVTQQGRQPVEVAKELGICIDTLRSWLKASGVQMGQVSRYNQEQQKIRELEGEIRALRKQLGEKEEIIEILKKSVGILSKP</sequence>
<accession>A0A9D1K0V4</accession>
<dbReference type="EMBL" id="DVJP01000084">
    <property type="protein sequence ID" value="HIS77705.1"/>
    <property type="molecule type" value="Genomic_DNA"/>
</dbReference>